<organism evidence="2 3">
    <name type="scientific">Paenimyroides viscosum</name>
    <dbReference type="NCBI Taxonomy" id="2488729"/>
    <lineage>
        <taxon>Bacteria</taxon>
        <taxon>Pseudomonadati</taxon>
        <taxon>Bacteroidota</taxon>
        <taxon>Flavobacteriia</taxon>
        <taxon>Flavobacteriales</taxon>
        <taxon>Flavobacteriaceae</taxon>
        <taxon>Paenimyroides</taxon>
    </lineage>
</organism>
<proteinExistence type="predicted"/>
<keyword evidence="3" id="KW-1185">Reference proteome</keyword>
<reference evidence="2 3" key="1">
    <citation type="submission" date="2018-11" db="EMBL/GenBank/DDBJ databases">
        <title>Flavobacterium sp. nov., YIM 102796 draft genome.</title>
        <authorList>
            <person name="Li G."/>
            <person name="Jiang Y."/>
        </authorList>
    </citation>
    <scope>NUCLEOTIDE SEQUENCE [LARGE SCALE GENOMIC DNA]</scope>
    <source>
        <strain evidence="2 3">YIM 102796</strain>
    </source>
</reference>
<dbReference type="InterPro" id="IPR036249">
    <property type="entry name" value="Thioredoxin-like_sf"/>
</dbReference>
<dbReference type="AlphaFoldDB" id="A0A3P1B2Q5"/>
<evidence type="ECO:0000313" key="3">
    <source>
        <dbReference type="Proteomes" id="UP000268372"/>
    </source>
</evidence>
<evidence type="ECO:0008006" key="4">
    <source>
        <dbReference type="Google" id="ProtNLM"/>
    </source>
</evidence>
<feature type="signal peptide" evidence="1">
    <location>
        <begin position="1"/>
        <end position="19"/>
    </location>
</feature>
<keyword evidence="1" id="KW-0732">Signal</keyword>
<dbReference type="Proteomes" id="UP000268372">
    <property type="component" value="Unassembled WGS sequence"/>
</dbReference>
<comment type="caution">
    <text evidence="2">The sequence shown here is derived from an EMBL/GenBank/DDBJ whole genome shotgun (WGS) entry which is preliminary data.</text>
</comment>
<evidence type="ECO:0000256" key="1">
    <source>
        <dbReference type="SAM" id="SignalP"/>
    </source>
</evidence>
<dbReference type="RefSeq" id="WP_124899033.1">
    <property type="nucleotide sequence ID" value="NZ_RQTJ01000009.1"/>
</dbReference>
<name>A0A3P1B2Q5_9FLAO</name>
<dbReference type="Gene3D" id="3.40.30.10">
    <property type="entry name" value="Glutaredoxin"/>
    <property type="match status" value="1"/>
</dbReference>
<sequence>MKLLFSAIILLLLSISLNAQTNCKELLAQKINFYDGDFEKTQLELATNFSQLTACGLDETDIVFFGQPPFLATLVIGWLNEDSEMVIYKKLLDEILKMKATPEYKESVTFYNDFITLRNKKINLANWEADSQILLSLVKDERAVNAIYQVIKENPDQFETYGDMMDEFNKLADSMISNKEPMVEETPFFTDAEIIDYDELLLTAQIWGKPLLIYFTAYADVNSRKMEEAFLYDSDIQEYLEANYFTVTLFVDNKKEVFKEFITKNEKTGKLMKTYGAFYSKIQEERFNNQSQPYFAIVSTEGKILKTQGFTLKKKEFKKFLK</sequence>
<accession>A0A3P1B2Q5</accession>
<evidence type="ECO:0000313" key="2">
    <source>
        <dbReference type="EMBL" id="RRA95447.1"/>
    </source>
</evidence>
<dbReference type="OrthoDB" id="1337053at2"/>
<dbReference type="SUPFAM" id="SSF52833">
    <property type="entry name" value="Thioredoxin-like"/>
    <property type="match status" value="1"/>
</dbReference>
<protein>
    <recommendedName>
        <fullName evidence="4">Thioredoxin domain-containing protein</fullName>
    </recommendedName>
</protein>
<gene>
    <name evidence="2" type="ORF">EG242_06210</name>
</gene>
<dbReference type="EMBL" id="RQTJ01000009">
    <property type="protein sequence ID" value="RRA95447.1"/>
    <property type="molecule type" value="Genomic_DNA"/>
</dbReference>
<feature type="chain" id="PRO_5017995308" description="Thioredoxin domain-containing protein" evidence="1">
    <location>
        <begin position="20"/>
        <end position="322"/>
    </location>
</feature>